<protein>
    <recommendedName>
        <fullName evidence="2">histidine kinase</fullName>
        <ecNumber evidence="2">2.7.13.3</ecNumber>
    </recommendedName>
</protein>
<feature type="modified residue" description="4-aspartylphosphate" evidence="5">
    <location>
        <position position="414"/>
    </location>
</feature>
<evidence type="ECO:0000259" key="7">
    <source>
        <dbReference type="PROSITE" id="PS50109"/>
    </source>
</evidence>
<dbReference type="CDD" id="cd00082">
    <property type="entry name" value="HisKA"/>
    <property type="match status" value="1"/>
</dbReference>
<feature type="region of interest" description="Disordered" evidence="6">
    <location>
        <begin position="630"/>
        <end position="651"/>
    </location>
</feature>
<evidence type="ECO:0000256" key="2">
    <source>
        <dbReference type="ARBA" id="ARBA00012438"/>
    </source>
</evidence>
<dbReference type="KEGG" id="pbr:PB2503_02962"/>
<name>E0TD10_PARBH</name>
<dbReference type="InterPro" id="IPR036097">
    <property type="entry name" value="HisK_dim/P_sf"/>
</dbReference>
<evidence type="ECO:0000313" key="10">
    <source>
        <dbReference type="Proteomes" id="UP000001302"/>
    </source>
</evidence>
<dbReference type="CDD" id="cd16922">
    <property type="entry name" value="HATPase_EvgS-ArcB-TorS-like"/>
    <property type="match status" value="1"/>
</dbReference>
<dbReference type="PANTHER" id="PTHR45339:SF5">
    <property type="entry name" value="HISTIDINE KINASE"/>
    <property type="match status" value="1"/>
</dbReference>
<feature type="domain" description="Histidine kinase" evidence="7">
    <location>
        <begin position="125"/>
        <end position="349"/>
    </location>
</feature>
<dbReference type="CDD" id="cd17546">
    <property type="entry name" value="REC_hyHK_CKI1_RcsC-like"/>
    <property type="match status" value="1"/>
</dbReference>
<dbReference type="InterPro" id="IPR011006">
    <property type="entry name" value="CheY-like_superfamily"/>
</dbReference>
<dbReference type="Gene3D" id="1.10.287.130">
    <property type="match status" value="1"/>
</dbReference>
<keyword evidence="9" id="KW-0808">Transferase</keyword>
<dbReference type="SMART" id="SM00448">
    <property type="entry name" value="REC"/>
    <property type="match status" value="2"/>
</dbReference>
<feature type="domain" description="Response regulatory" evidence="8">
    <location>
        <begin position="520"/>
        <end position="636"/>
    </location>
</feature>
<evidence type="ECO:0000256" key="1">
    <source>
        <dbReference type="ARBA" id="ARBA00000085"/>
    </source>
</evidence>
<dbReference type="InterPro" id="IPR001789">
    <property type="entry name" value="Sig_transdc_resp-reg_receiver"/>
</dbReference>
<keyword evidence="10" id="KW-1185">Reference proteome</keyword>
<evidence type="ECO:0000256" key="6">
    <source>
        <dbReference type="SAM" id="MobiDB-lite"/>
    </source>
</evidence>
<dbReference type="SUPFAM" id="SSF47384">
    <property type="entry name" value="Homodimeric domain of signal transducing histidine kinase"/>
    <property type="match status" value="1"/>
</dbReference>
<dbReference type="OrthoDB" id="9801651at2"/>
<gene>
    <name evidence="9" type="ordered locus">PB2503_02962</name>
</gene>
<dbReference type="eggNOG" id="COG2197">
    <property type="taxonomic scope" value="Bacteria"/>
</dbReference>
<feature type="modified residue" description="4-aspartylphosphate" evidence="5">
    <location>
        <position position="569"/>
    </location>
</feature>
<dbReference type="eggNOG" id="COG0784">
    <property type="taxonomic scope" value="Bacteria"/>
</dbReference>
<dbReference type="STRING" id="314260.PB2503_02962"/>
<proteinExistence type="predicted"/>
<dbReference type="InterPro" id="IPR003594">
    <property type="entry name" value="HATPase_dom"/>
</dbReference>
<dbReference type="SMART" id="SM00388">
    <property type="entry name" value="HisKA"/>
    <property type="match status" value="1"/>
</dbReference>
<organism evidence="9 10">
    <name type="scientific">Parvularcula bermudensis (strain ATCC BAA-594 / HTCC2503 / KCTC 12087)</name>
    <dbReference type="NCBI Taxonomy" id="314260"/>
    <lineage>
        <taxon>Bacteria</taxon>
        <taxon>Pseudomonadati</taxon>
        <taxon>Pseudomonadota</taxon>
        <taxon>Alphaproteobacteria</taxon>
        <taxon>Parvularculales</taxon>
        <taxon>Parvularculaceae</taxon>
        <taxon>Parvularcula</taxon>
    </lineage>
</organism>
<evidence type="ECO:0000256" key="3">
    <source>
        <dbReference type="ARBA" id="ARBA00022553"/>
    </source>
</evidence>
<dbReference type="PANTHER" id="PTHR45339">
    <property type="entry name" value="HYBRID SIGNAL TRANSDUCTION HISTIDINE KINASE J"/>
    <property type="match status" value="1"/>
</dbReference>
<dbReference type="InterPro" id="IPR036890">
    <property type="entry name" value="HATPase_C_sf"/>
</dbReference>
<dbReference type="Gene3D" id="3.30.565.10">
    <property type="entry name" value="Histidine kinase-like ATPase, C-terminal domain"/>
    <property type="match status" value="1"/>
</dbReference>
<dbReference type="Proteomes" id="UP000001302">
    <property type="component" value="Chromosome"/>
</dbReference>
<dbReference type="InterPro" id="IPR003661">
    <property type="entry name" value="HisK_dim/P_dom"/>
</dbReference>
<dbReference type="FunFam" id="3.30.565.10:FF:000010">
    <property type="entry name" value="Sensor histidine kinase RcsC"/>
    <property type="match status" value="1"/>
</dbReference>
<dbReference type="InterPro" id="IPR005467">
    <property type="entry name" value="His_kinase_dom"/>
</dbReference>
<dbReference type="SUPFAM" id="SSF52172">
    <property type="entry name" value="CheY-like"/>
    <property type="match status" value="2"/>
</dbReference>
<dbReference type="RefSeq" id="WP_013299643.1">
    <property type="nucleotide sequence ID" value="NC_014414.1"/>
</dbReference>
<evidence type="ECO:0000313" key="9">
    <source>
        <dbReference type="EMBL" id="ADM08669.1"/>
    </source>
</evidence>
<dbReference type="PROSITE" id="PS50110">
    <property type="entry name" value="RESPONSE_REGULATORY"/>
    <property type="match status" value="2"/>
</dbReference>
<feature type="compositionally biased region" description="Low complexity" evidence="6">
    <location>
        <begin position="501"/>
        <end position="513"/>
    </location>
</feature>
<dbReference type="EC" id="2.7.13.3" evidence="2"/>
<keyword evidence="9" id="KW-0418">Kinase</keyword>
<dbReference type="PRINTS" id="PR00344">
    <property type="entry name" value="BCTRLSENSOR"/>
</dbReference>
<evidence type="ECO:0000256" key="4">
    <source>
        <dbReference type="ARBA" id="ARBA00023012"/>
    </source>
</evidence>
<feature type="region of interest" description="Disordered" evidence="6">
    <location>
        <begin position="480"/>
        <end position="513"/>
    </location>
</feature>
<evidence type="ECO:0000256" key="5">
    <source>
        <dbReference type="PROSITE-ProRule" id="PRU00169"/>
    </source>
</evidence>
<dbReference type="Pfam" id="PF00512">
    <property type="entry name" value="HisKA"/>
    <property type="match status" value="1"/>
</dbReference>
<dbReference type="SUPFAM" id="SSF55874">
    <property type="entry name" value="ATPase domain of HSP90 chaperone/DNA topoisomerase II/histidine kinase"/>
    <property type="match status" value="1"/>
</dbReference>
<sequence>MRSALAVLDRITLFAVLTDRNGVIRFRNKVSAGIGGLRTGQIFTEEQLPPTIRCIRTTDQDRFTTSVIVNNDNRLIEWNPSRFTDGETLYLGTDVTRDRKNYAVMRELARTARAVSEEKMRYLATMSHEMRTPLNGILGMNGLLLDSPLDVNQRAYAEAVQQAGTALLTLINDVLDYSKIQAGHLDLEEKPFSPGALLKEVAEILAIRADEKGIDIALLLHPDIPEELVGDPARLRQVLVNLATNGVKFTTEGGVSLEILPGTGSTDDDLIDHRRYSFRVRDTGKGIAADNLDRLFEEFDQGSDPSAEEGTGLGLTIARQLVNAMGGNIDVTSALGKGSTFEFDIALKGQAPTAVQIVENPARTVVVASPSAFLRAALTTTLQYLGINRLHTAQDEREAISLLSDHPDAILLCDLPLAESSGSILTKGTQHAIVLLSQRTRGRFDSFAKNGFADFLVKPVFPAQLRRRLETIGRPAISAAEEPVASASASGEGVNGDDQPPSEAAPSSAPASSASQKPLNILLAEDNSINAVLAETILRRDGHQVDLVRNGKEAVEAVDLSVYDLILMDMRMPVMDGIEATVRIRQMPTGEVLPIIALTANATTADRQACLEAGMNDFLSKPFEPKSLSDIVNRWRSPPPSPSKTATAGRS</sequence>
<reference evidence="10" key="1">
    <citation type="submission" date="2010-08" db="EMBL/GenBank/DDBJ databases">
        <title>Genome sequence of Parvularcula bermudensis HTCC2503.</title>
        <authorList>
            <person name="Kang D.-M."/>
            <person name="Oh H.-M."/>
            <person name="Cho J.-C."/>
        </authorList>
    </citation>
    <scope>NUCLEOTIDE SEQUENCE [LARGE SCALE GENOMIC DNA]</scope>
    <source>
        <strain evidence="10">ATCC BAA-594 / HTCC2503 / KCTC 12087</strain>
    </source>
</reference>
<dbReference type="EMBL" id="CP002156">
    <property type="protein sequence ID" value="ADM08669.1"/>
    <property type="molecule type" value="Genomic_DNA"/>
</dbReference>
<dbReference type="Pfam" id="PF00072">
    <property type="entry name" value="Response_reg"/>
    <property type="match status" value="1"/>
</dbReference>
<dbReference type="SMART" id="SM00387">
    <property type="entry name" value="HATPase_c"/>
    <property type="match status" value="1"/>
</dbReference>
<comment type="catalytic activity">
    <reaction evidence="1">
        <text>ATP + protein L-histidine = ADP + protein N-phospho-L-histidine.</text>
        <dbReference type="EC" id="2.7.13.3"/>
    </reaction>
</comment>
<accession>E0TD10</accession>
<reference evidence="9 10" key="2">
    <citation type="journal article" date="2011" name="J. Bacteriol.">
        <title>Complete genome sequence of strain HTCC2503T of Parvularcula bermudensis, the type species of the order "Parvularculales" in the class Alphaproteobacteria.</title>
        <authorList>
            <person name="Oh H.M."/>
            <person name="Kang I."/>
            <person name="Vergin K.L."/>
            <person name="Kang D."/>
            <person name="Rhee K.H."/>
            <person name="Giovannoni S.J."/>
            <person name="Cho J.C."/>
        </authorList>
    </citation>
    <scope>NUCLEOTIDE SEQUENCE [LARGE SCALE GENOMIC DNA]</scope>
    <source>
        <strain evidence="10">ATCC BAA-594 / HTCC2503 / KCTC 12087</strain>
    </source>
</reference>
<dbReference type="Gene3D" id="3.40.50.2300">
    <property type="match status" value="2"/>
</dbReference>
<dbReference type="HOGENOM" id="CLU_000445_114_15_5"/>
<keyword evidence="4" id="KW-0902">Two-component regulatory system</keyword>
<feature type="domain" description="Response regulatory" evidence="8">
    <location>
        <begin position="364"/>
        <end position="473"/>
    </location>
</feature>
<dbReference type="AlphaFoldDB" id="E0TD10"/>
<dbReference type="Pfam" id="PF02518">
    <property type="entry name" value="HATPase_c"/>
    <property type="match status" value="1"/>
</dbReference>
<dbReference type="GO" id="GO:0000155">
    <property type="term" value="F:phosphorelay sensor kinase activity"/>
    <property type="evidence" value="ECO:0007669"/>
    <property type="project" value="InterPro"/>
</dbReference>
<keyword evidence="3 5" id="KW-0597">Phosphoprotein</keyword>
<feature type="compositionally biased region" description="Low complexity" evidence="6">
    <location>
        <begin position="480"/>
        <end position="492"/>
    </location>
</feature>
<dbReference type="InterPro" id="IPR004358">
    <property type="entry name" value="Sig_transdc_His_kin-like_C"/>
</dbReference>
<dbReference type="PROSITE" id="PS50109">
    <property type="entry name" value="HIS_KIN"/>
    <property type="match status" value="1"/>
</dbReference>
<dbReference type="eggNOG" id="COG4251">
    <property type="taxonomic scope" value="Bacteria"/>
</dbReference>
<evidence type="ECO:0000259" key="8">
    <source>
        <dbReference type="PROSITE" id="PS50110"/>
    </source>
</evidence>